<dbReference type="Proteomes" id="UP001066276">
    <property type="component" value="Chromosome 6"/>
</dbReference>
<proteinExistence type="predicted"/>
<gene>
    <name evidence="2" type="ORF">NDU88_006343</name>
</gene>
<reference evidence="2" key="1">
    <citation type="journal article" date="2022" name="bioRxiv">
        <title>Sequencing and chromosome-scale assembly of the giantPleurodeles waltlgenome.</title>
        <authorList>
            <person name="Brown T."/>
            <person name="Elewa A."/>
            <person name="Iarovenko S."/>
            <person name="Subramanian E."/>
            <person name="Araus A.J."/>
            <person name="Petzold A."/>
            <person name="Susuki M."/>
            <person name="Suzuki K.-i.T."/>
            <person name="Hayashi T."/>
            <person name="Toyoda A."/>
            <person name="Oliveira C."/>
            <person name="Osipova E."/>
            <person name="Leigh N.D."/>
            <person name="Simon A."/>
            <person name="Yun M.H."/>
        </authorList>
    </citation>
    <scope>NUCLEOTIDE SEQUENCE</scope>
    <source>
        <strain evidence="2">20211129_DDA</strain>
        <tissue evidence="2">Liver</tissue>
    </source>
</reference>
<keyword evidence="3" id="KW-1185">Reference proteome</keyword>
<organism evidence="2 3">
    <name type="scientific">Pleurodeles waltl</name>
    <name type="common">Iberian ribbed newt</name>
    <dbReference type="NCBI Taxonomy" id="8319"/>
    <lineage>
        <taxon>Eukaryota</taxon>
        <taxon>Metazoa</taxon>
        <taxon>Chordata</taxon>
        <taxon>Craniata</taxon>
        <taxon>Vertebrata</taxon>
        <taxon>Euteleostomi</taxon>
        <taxon>Amphibia</taxon>
        <taxon>Batrachia</taxon>
        <taxon>Caudata</taxon>
        <taxon>Salamandroidea</taxon>
        <taxon>Salamandridae</taxon>
        <taxon>Pleurodelinae</taxon>
        <taxon>Pleurodeles</taxon>
    </lineage>
</organism>
<evidence type="ECO:0000313" key="3">
    <source>
        <dbReference type="Proteomes" id="UP001066276"/>
    </source>
</evidence>
<accession>A0AAV7QKV6</accession>
<evidence type="ECO:0000256" key="1">
    <source>
        <dbReference type="SAM" id="MobiDB-lite"/>
    </source>
</evidence>
<feature type="compositionally biased region" description="Basic residues" evidence="1">
    <location>
        <begin position="91"/>
        <end position="101"/>
    </location>
</feature>
<protein>
    <submittedName>
        <fullName evidence="2">Uncharacterized protein</fullName>
    </submittedName>
</protein>
<name>A0AAV7QKV6_PLEWA</name>
<dbReference type="EMBL" id="JANPWB010000010">
    <property type="protein sequence ID" value="KAJ1139982.1"/>
    <property type="molecule type" value="Genomic_DNA"/>
</dbReference>
<sequence>MSDTLNKILGATEDSKLTLQQDIGKVAAELGMLRADHQKLSDKVSEVESVVTNLQPSHQALKLQVSHLAERVDCLQRRAEDGKDATTQQHPHCRTARRRGGEKHEGILGTMAVYTYGRK</sequence>
<dbReference type="AlphaFoldDB" id="A0AAV7QKV6"/>
<feature type="region of interest" description="Disordered" evidence="1">
    <location>
        <begin position="79"/>
        <end position="104"/>
    </location>
</feature>
<comment type="caution">
    <text evidence="2">The sequence shown here is derived from an EMBL/GenBank/DDBJ whole genome shotgun (WGS) entry which is preliminary data.</text>
</comment>
<evidence type="ECO:0000313" key="2">
    <source>
        <dbReference type="EMBL" id="KAJ1139982.1"/>
    </source>
</evidence>